<dbReference type="AlphaFoldDB" id="A0AAX1WVW2"/>
<gene>
    <name evidence="2" type="ORF">EDC60_1508</name>
</gene>
<dbReference type="Proteomes" id="UP000271868">
    <property type="component" value="Unassembled WGS sequence"/>
</dbReference>
<keyword evidence="1" id="KW-0812">Transmembrane</keyword>
<dbReference type="RefSeq" id="WP_088886504.1">
    <property type="nucleotide sequence ID" value="NZ_CP016278.1"/>
</dbReference>
<evidence type="ECO:0000313" key="3">
    <source>
        <dbReference type="Proteomes" id="UP000271868"/>
    </source>
</evidence>
<dbReference type="EMBL" id="RJVL01000003">
    <property type="protein sequence ID" value="ROR48003.1"/>
    <property type="molecule type" value="Genomic_DNA"/>
</dbReference>
<feature type="transmembrane region" description="Helical" evidence="1">
    <location>
        <begin position="21"/>
        <end position="42"/>
    </location>
</feature>
<name>A0AAX1WVW2_9BURK</name>
<protein>
    <submittedName>
        <fullName evidence="2">Uncharacterized protein</fullName>
    </submittedName>
</protein>
<keyword evidence="1" id="KW-0472">Membrane</keyword>
<dbReference type="GeneID" id="84681080"/>
<organism evidence="2 3">
    <name type="scientific">Diaphorobacter nitroreducens</name>
    <dbReference type="NCBI Taxonomy" id="164759"/>
    <lineage>
        <taxon>Bacteria</taxon>
        <taxon>Pseudomonadati</taxon>
        <taxon>Pseudomonadota</taxon>
        <taxon>Betaproteobacteria</taxon>
        <taxon>Burkholderiales</taxon>
        <taxon>Comamonadaceae</taxon>
        <taxon>Diaphorobacter</taxon>
    </lineage>
</organism>
<proteinExistence type="predicted"/>
<keyword evidence="1" id="KW-1133">Transmembrane helix</keyword>
<keyword evidence="3" id="KW-1185">Reference proteome</keyword>
<feature type="transmembrane region" description="Helical" evidence="1">
    <location>
        <begin position="48"/>
        <end position="67"/>
    </location>
</feature>
<evidence type="ECO:0000256" key="1">
    <source>
        <dbReference type="SAM" id="Phobius"/>
    </source>
</evidence>
<evidence type="ECO:0000313" key="2">
    <source>
        <dbReference type="EMBL" id="ROR48003.1"/>
    </source>
</evidence>
<comment type="caution">
    <text evidence="2">The sequence shown here is derived from an EMBL/GenBank/DDBJ whole genome shotgun (WGS) entry which is preliminary data.</text>
</comment>
<sequence>MNDTRLSPSTPRPPAPSRPSLWLWPCVLGVLTASGLLSALVSDHWGDRWSWFALGLPVAVMTWCALVPRAKPCAALDSVSSRPSQP</sequence>
<reference evidence="2 3" key="1">
    <citation type="submission" date="2018-11" db="EMBL/GenBank/DDBJ databases">
        <title>Genomic Encyclopedia of Type Strains, Phase IV (KMG-IV): sequencing the most valuable type-strain genomes for metagenomic binning, comparative biology and taxonomic classification.</title>
        <authorList>
            <person name="Goeker M."/>
        </authorList>
    </citation>
    <scope>NUCLEOTIDE SEQUENCE [LARGE SCALE GENOMIC DNA]</scope>
    <source>
        <strain evidence="2 3">DSM 15985</strain>
    </source>
</reference>
<accession>A0AAX1WVW2</accession>